<evidence type="ECO:0000313" key="3">
    <source>
        <dbReference type="Proteomes" id="UP000700706"/>
    </source>
</evidence>
<sequence length="752" mass="79338">MSIVQRILLILLPVLALSLPATAAVPTGPHPRIWLTPQVITRWQAAQSVPGSPVARAIAKCNDARLNPADYFSGQYQSFRWVEALDSCLVARVTTGSTLHRDTAIKYWQALLDDADKVGDANGPRYPNLSGPITPFGIAARDTGYSMRTNVAWGALGYDWLYNDLSPALRTRAATRFAQWLAFHQDPDTYQRAEAGSNYHAGHVLAVTLIAIGHADAMDAASPGTGTALWNYVTNTMWSQVMAGGVAARQPMLGGDWAEGWQYGPLAVISYSLAGRAMTERGVPQPWIGPWLHQSLYRYVYGLTPDDRMFVGGDTDDEKPTLATNPLPLYAVLAGPAATLDKAQAKAELARLALPAPAANGDFTLLFQALAAAETVAPQPIDRASLPPGWLAAGAGNFYARTGFGPGATWMVSQCRGLISAHQHVDAGNITLSRGADALVVDPSPYGTRSTLTGNAPTMSQPHFNADYRPSQGSWGEENPPDVLLLALTTRFLFAGSSATSGVSATQCAYTGQFRFQGNASTILDGTRRDLVLLPGATGASVVVRDLVRTTPAWSQTPNPLLLRFRSLGSFTAGPGGDRARAVVGASALLVRRLYGTATTAASAVPVDDFCDEQGSCIDGRFAANEWAVTVPGPSPSTIHLLDADAGTAVAPTASSIRTGTVILTAVLREGRQYYVASHTAISGIVGSYDAPAVESTHVVLDPPAGARVSVTATLNPTAHTCRFTLATASGSAGLPSQPLIIRVSPSCAVRP</sequence>
<dbReference type="Gene3D" id="1.50.10.100">
    <property type="entry name" value="Chondroitin AC/alginate lyase"/>
    <property type="match status" value="1"/>
</dbReference>
<feature type="chain" id="PRO_5037739154" description="Heparinase II N-terminal domain-containing protein" evidence="1">
    <location>
        <begin position="24"/>
        <end position="752"/>
    </location>
</feature>
<accession>A0A952FNQ8</accession>
<name>A0A952FNQ8_9PROT</name>
<comment type="caution">
    <text evidence="2">The sequence shown here is derived from an EMBL/GenBank/DDBJ whole genome shotgun (WGS) entry which is preliminary data.</text>
</comment>
<protein>
    <recommendedName>
        <fullName evidence="4">Heparinase II N-terminal domain-containing protein</fullName>
    </recommendedName>
</protein>
<dbReference type="Proteomes" id="UP000700706">
    <property type="component" value="Unassembled WGS sequence"/>
</dbReference>
<organism evidence="2 3">
    <name type="scientific">Inquilinus limosus</name>
    <dbReference type="NCBI Taxonomy" id="171674"/>
    <lineage>
        <taxon>Bacteria</taxon>
        <taxon>Pseudomonadati</taxon>
        <taxon>Pseudomonadota</taxon>
        <taxon>Alphaproteobacteria</taxon>
        <taxon>Rhodospirillales</taxon>
        <taxon>Rhodospirillaceae</taxon>
        <taxon>Inquilinus</taxon>
    </lineage>
</organism>
<proteinExistence type="predicted"/>
<dbReference type="InterPro" id="IPR008929">
    <property type="entry name" value="Chondroitin_lyas"/>
</dbReference>
<keyword evidence="1" id="KW-0732">Signal</keyword>
<dbReference type="EMBL" id="JAEKLZ010000178">
    <property type="protein sequence ID" value="MBW8725611.1"/>
    <property type="molecule type" value="Genomic_DNA"/>
</dbReference>
<feature type="signal peptide" evidence="1">
    <location>
        <begin position="1"/>
        <end position="23"/>
    </location>
</feature>
<dbReference type="Gene3D" id="2.70.98.70">
    <property type="match status" value="1"/>
</dbReference>
<evidence type="ECO:0008006" key="4">
    <source>
        <dbReference type="Google" id="ProtNLM"/>
    </source>
</evidence>
<dbReference type="AlphaFoldDB" id="A0A952FNQ8"/>
<gene>
    <name evidence="2" type="ORF">JF625_10725</name>
</gene>
<reference evidence="2" key="1">
    <citation type="submission" date="2020-06" db="EMBL/GenBank/DDBJ databases">
        <title>Stable isotope informed genome-resolved metagenomics uncovers potential trophic interactions in rhizosphere soil.</title>
        <authorList>
            <person name="Starr E.P."/>
            <person name="Shi S."/>
            <person name="Blazewicz S.J."/>
            <person name="Koch B.J."/>
            <person name="Probst A.J."/>
            <person name="Hungate B.A."/>
            <person name="Pett-Ridge J."/>
            <person name="Firestone M.K."/>
            <person name="Banfield J.F."/>
        </authorList>
    </citation>
    <scope>NUCLEOTIDE SEQUENCE</scope>
    <source>
        <strain evidence="2">YM_69_17</strain>
    </source>
</reference>
<evidence type="ECO:0000313" key="2">
    <source>
        <dbReference type="EMBL" id="MBW8725611.1"/>
    </source>
</evidence>
<evidence type="ECO:0000256" key="1">
    <source>
        <dbReference type="SAM" id="SignalP"/>
    </source>
</evidence>